<reference evidence="2 3" key="1">
    <citation type="journal article" date="2019" name="Nat. Ecol. Evol.">
        <title>Megaphylogeny resolves global patterns of mushroom evolution.</title>
        <authorList>
            <person name="Varga T."/>
            <person name="Krizsan K."/>
            <person name="Foldi C."/>
            <person name="Dima B."/>
            <person name="Sanchez-Garcia M."/>
            <person name="Sanchez-Ramirez S."/>
            <person name="Szollosi G.J."/>
            <person name="Szarkandi J.G."/>
            <person name="Papp V."/>
            <person name="Albert L."/>
            <person name="Andreopoulos W."/>
            <person name="Angelini C."/>
            <person name="Antonin V."/>
            <person name="Barry K.W."/>
            <person name="Bougher N.L."/>
            <person name="Buchanan P."/>
            <person name="Buyck B."/>
            <person name="Bense V."/>
            <person name="Catcheside P."/>
            <person name="Chovatia M."/>
            <person name="Cooper J."/>
            <person name="Damon W."/>
            <person name="Desjardin D."/>
            <person name="Finy P."/>
            <person name="Geml J."/>
            <person name="Haridas S."/>
            <person name="Hughes K."/>
            <person name="Justo A."/>
            <person name="Karasinski D."/>
            <person name="Kautmanova I."/>
            <person name="Kiss B."/>
            <person name="Kocsube S."/>
            <person name="Kotiranta H."/>
            <person name="LaButti K.M."/>
            <person name="Lechner B.E."/>
            <person name="Liimatainen K."/>
            <person name="Lipzen A."/>
            <person name="Lukacs Z."/>
            <person name="Mihaltcheva S."/>
            <person name="Morgado L.N."/>
            <person name="Niskanen T."/>
            <person name="Noordeloos M.E."/>
            <person name="Ohm R.A."/>
            <person name="Ortiz-Santana B."/>
            <person name="Ovrebo C."/>
            <person name="Racz N."/>
            <person name="Riley R."/>
            <person name="Savchenko A."/>
            <person name="Shiryaev A."/>
            <person name="Soop K."/>
            <person name="Spirin V."/>
            <person name="Szebenyi C."/>
            <person name="Tomsovsky M."/>
            <person name="Tulloss R.E."/>
            <person name="Uehling J."/>
            <person name="Grigoriev I.V."/>
            <person name="Vagvolgyi C."/>
            <person name="Papp T."/>
            <person name="Martin F.M."/>
            <person name="Miettinen O."/>
            <person name="Hibbett D.S."/>
            <person name="Nagy L.G."/>
        </authorList>
    </citation>
    <scope>NUCLEOTIDE SEQUENCE [LARGE SCALE GENOMIC DNA]</scope>
    <source>
        <strain evidence="2 3">HHB13444</strain>
    </source>
</reference>
<dbReference type="Gene3D" id="3.10.10.10">
    <property type="entry name" value="HIV Type 1 Reverse Transcriptase, subunit A, domain 1"/>
    <property type="match status" value="1"/>
</dbReference>
<dbReference type="InterPro" id="IPR043502">
    <property type="entry name" value="DNA/RNA_pol_sf"/>
</dbReference>
<dbReference type="AlphaFoldDB" id="A0A5C3NQL9"/>
<evidence type="ECO:0000313" key="3">
    <source>
        <dbReference type="Proteomes" id="UP000308197"/>
    </source>
</evidence>
<dbReference type="STRING" id="1314778.A0A5C3NQL9"/>
<dbReference type="SUPFAM" id="SSF56672">
    <property type="entry name" value="DNA/RNA polymerases"/>
    <property type="match status" value="1"/>
</dbReference>
<feature type="region of interest" description="Disordered" evidence="1">
    <location>
        <begin position="1"/>
        <end position="55"/>
    </location>
</feature>
<organism evidence="2 3">
    <name type="scientific">Polyporus arcularius HHB13444</name>
    <dbReference type="NCBI Taxonomy" id="1314778"/>
    <lineage>
        <taxon>Eukaryota</taxon>
        <taxon>Fungi</taxon>
        <taxon>Dikarya</taxon>
        <taxon>Basidiomycota</taxon>
        <taxon>Agaricomycotina</taxon>
        <taxon>Agaricomycetes</taxon>
        <taxon>Polyporales</taxon>
        <taxon>Polyporaceae</taxon>
        <taxon>Polyporus</taxon>
    </lineage>
</organism>
<proteinExistence type="predicted"/>
<feature type="compositionally biased region" description="Polar residues" evidence="1">
    <location>
        <begin position="33"/>
        <end position="42"/>
    </location>
</feature>
<accession>A0A5C3NQL9</accession>
<dbReference type="InParanoid" id="A0A5C3NQL9"/>
<dbReference type="Proteomes" id="UP000308197">
    <property type="component" value="Unassembled WGS sequence"/>
</dbReference>
<protein>
    <submittedName>
        <fullName evidence="2">Uncharacterized protein</fullName>
    </submittedName>
</protein>
<keyword evidence="3" id="KW-1185">Reference proteome</keyword>
<dbReference type="EMBL" id="ML212272">
    <property type="protein sequence ID" value="TFK78887.1"/>
    <property type="molecule type" value="Genomic_DNA"/>
</dbReference>
<evidence type="ECO:0000256" key="1">
    <source>
        <dbReference type="SAM" id="MobiDB-lite"/>
    </source>
</evidence>
<sequence length="187" mass="21668">MKSKPVPKLTPDAPVVPERHQGRKKNVPIPQLNPRSGPSLHSSKGPPTGLSGLPDPLGIHQMFVMVMQDYLDDEEIRKTHREPVEPNSEEERLQQLRDKWLAEYDDMLRPPPPGLPPWRAVNHRIPLIDENKQYRYRLPRCPEAVQEELLAKIKRYTESMWWKMTTATQAAPLLCVAKKNGKLRHLW</sequence>
<gene>
    <name evidence="2" type="ORF">K466DRAFT_606578</name>
</gene>
<evidence type="ECO:0000313" key="2">
    <source>
        <dbReference type="EMBL" id="TFK78887.1"/>
    </source>
</evidence>
<name>A0A5C3NQL9_9APHY</name>